<dbReference type="RefSeq" id="XP_024366730.1">
    <property type="nucleotide sequence ID" value="XM_024510962.2"/>
</dbReference>
<evidence type="ECO:0000256" key="1">
    <source>
        <dbReference type="ARBA" id="ARBA00004567"/>
    </source>
</evidence>
<evidence type="ECO:0000256" key="9">
    <source>
        <dbReference type="ARBA" id="ARBA00023242"/>
    </source>
</evidence>
<sequence length="1928" mass="204417">MFGSSSPFGASSPSPFGAPAASNPFGATPNPFGSTAQASNPFGAKPFGSTSPGFGAQTGSSLFGSGTSTGVFGATATPAFGAASTTPAFGAFGQQKPASPFGGFGSTQPQQNPFGSPSFGQSQAAFGSQPFGSTAPAFGAQSAPAFGSTTTPLFGASSPAFGAATTTPAFGAASTPAFGSSSVFGQSAPAFGASTTPAFGSTATASPFGASSGSAFGSSFGASSFGGGQQQQQQQQQQRVGSRVAAYAVTPDADSGVGANAGKFLCISAMPAYKEKQLEELRWEDYQAGDKGGPNPASPQPAAGGIFGQPALQTPAASSPFGAAATPTTFGAAATPNPFASTSTANPFGAKPAFGSPSTPTPAFGQASTPAFGQTSAPAFGTSTFGSSTPAFGAASTPAFGQASSTPAFGSSPSPFGQTSAPAFGSTTFGASSSSSLFGQSSPAFGASSPAFGAASSPAFGAQTSSAFGGGGLFGSSQPASSGGLFGASTPAAQPFGASSAPAFGQSQAAFGSNLFGNNTSSPGSLFGQTKAAGLTQSSSSSLFSGFGAASTGQTPSTFSFPSLQTPQQGATNTFGGTPPAFGQQNTFGQQQATQNVISATASPVTNPFGTLPAMPQITIGRSAGSGPSVQYGISSMPVAEKPTQVRVNTLLTPRHITQRSKVRMHARRYHPKKDSPKVSFFSDGDEAPSTPKADVMFVPRENPRSLFIRQPESSPAIPSAAKDAVDVGEIATPVQKDGSQDEMRNEVGGDPVPFSFPESPHNNWRSPDGVNGNGFVGTPAASQAKASERGASKQVSKSNGLREEHSHRGNGYISITGHRAGEAAIAYEHGADIEALMPKLRHSDYFTDPKVQELAALERADIGYCRRVKDFVVGRKGYGEIKFLGETDVRRLDLENIVQFNKCEVLVYMDETKKPPVGQGLNKAAEVTLLNVKCIDKKTGQHYVEGVEVEKFQKRLRKKTEEQGAEFLGYDGAKGEWRFRVKHFSRYGLDFESDEEDGAEGPGEGAIVVAGTYDMEGVEQGVMHDADDSMFESPMKNFDAIPEPGVGMEDEVGDDLIDASYFTAPQAALPHSLPAHLHLDPVKMQQMRALFFAEGEEAEDIAPPGAYGRWQSRPPAPSPAGMSSGVHGSQSFKTPQKVGVGEDVDGRPAWPQRSSPWKGTPAKQMRVSPLTSWKRSPAYSALEEGMSGRQTAIMDESPSRSPLLALTMSGERERSGMKRSRGSGFLLDPTEKSGAMAFGRSDHIADAALFLGCSFRVGWGPNGVFYHSSTPVGPGGTKNGLSSCIQVERVALDRTVRDDGGVVKDELVEMQFVSPLSLHMSMSRVVDNASDSAARCLRLRTLVCSRTDLPGVCGEYEDLVQKQHEVVGVGEADLVVLRHQRMVWQLINVLFSETASPAEAEDVDENGEDADVEKSSMQAADVSAEVLMRRAGFSCWLQESVGHLVQRDLEHLEGNKYLKEIFILLTGRQLEDAVERALEHGDVRLSTLLCQAGGPVGMRGDVAAQLEVWGAEGLDESLIETDRMSIFQLLAGDLKGALGGANVDWKRFMGLVMWYQLSPDTDLPCVIETFEELLEKHHAPNPEPKYVEERVSVYDTQLEARGYDTAYYLMLLHAKKAKGEVGMRKMLSASASTFDRLDHRLAWHQQGILHAIRMLEGEQLHDVHMNFASQLLSVGLCHWAVYVVLHMPKSEQHPGLHEKVVKEILNQYCETWSSSETQQQFLEEDLGVPTEWLHEALALYWRYCRNDRKELEHLIKSCQWRNAHSLFVATVAASLLLNSEYAEIWQFASQLEGHLTEVEDWDLGAGIYIEFLTLKSSFKDTSNVVEGLESLEERSSACGAFFERLKESQAMWKSKSSIEARAAYSKMADEISLLLLEETKAQALDVSAEMKMFDIVLDAPMPEDVRMCRLQGAVAAFAKLVSEEILV</sequence>
<evidence type="ECO:0000256" key="8">
    <source>
        <dbReference type="ARBA" id="ARBA00023132"/>
    </source>
</evidence>
<dbReference type="FunCoup" id="A0A2K1IC71">
    <property type="interactions" value="4474"/>
</dbReference>
<dbReference type="Gene3D" id="1.10.10.2360">
    <property type="match status" value="1"/>
</dbReference>
<dbReference type="PROSITE" id="PS51434">
    <property type="entry name" value="NUP_C"/>
    <property type="match status" value="1"/>
</dbReference>
<dbReference type="PANTHER" id="PTHR23198:SF6">
    <property type="entry name" value="NUCLEAR PORE COMPLEX PROTEIN NUP98-NUP96"/>
    <property type="match status" value="1"/>
</dbReference>
<dbReference type="Gene3D" id="3.30.1610.10">
    <property type="entry name" value="Peptidase S59, nucleoporin"/>
    <property type="match status" value="1"/>
</dbReference>
<feature type="region of interest" description="Disordered" evidence="12">
    <location>
        <begin position="1103"/>
        <end position="1171"/>
    </location>
</feature>
<feature type="region of interest" description="Disordered" evidence="12">
    <location>
        <begin position="100"/>
        <end position="133"/>
    </location>
</feature>
<evidence type="ECO:0000256" key="12">
    <source>
        <dbReference type="SAM" id="MobiDB-lite"/>
    </source>
</evidence>
<name>A0A2K1IC71_PHYPA</name>
<feature type="compositionally biased region" description="Polar residues" evidence="12">
    <location>
        <begin position="402"/>
        <end position="417"/>
    </location>
</feature>
<dbReference type="STRING" id="3218.A0A2K1IC71"/>
<evidence type="ECO:0000256" key="4">
    <source>
        <dbReference type="ARBA" id="ARBA00022813"/>
    </source>
</evidence>
<evidence type="ECO:0000256" key="5">
    <source>
        <dbReference type="ARBA" id="ARBA00022816"/>
    </source>
</evidence>
<reference evidence="15" key="3">
    <citation type="submission" date="2020-12" db="UniProtKB">
        <authorList>
            <consortium name="EnsemblPlants"/>
        </authorList>
    </citation>
    <scope>IDENTIFICATION</scope>
</reference>
<dbReference type="GO" id="GO:0000973">
    <property type="term" value="P:post-transcriptional tethering of RNA polymerase II gene DNA at nuclear periphery"/>
    <property type="evidence" value="ECO:0000318"/>
    <property type="project" value="GO_Central"/>
</dbReference>
<dbReference type="Gene3D" id="1.25.40.690">
    <property type="match status" value="1"/>
</dbReference>
<evidence type="ECO:0000256" key="10">
    <source>
        <dbReference type="ARBA" id="ARBA00065263"/>
    </source>
</evidence>
<keyword evidence="16" id="KW-1185">Reference proteome</keyword>
<dbReference type="SUPFAM" id="SSF82215">
    <property type="entry name" value="C-terminal autoproteolytic domain of nucleoporin nup98"/>
    <property type="match status" value="1"/>
</dbReference>
<keyword evidence="5" id="KW-0509">mRNA transport</keyword>
<dbReference type="GO" id="GO:0017056">
    <property type="term" value="F:structural constituent of nuclear pore"/>
    <property type="evidence" value="ECO:0000318"/>
    <property type="project" value="GO_Central"/>
</dbReference>
<evidence type="ECO:0000256" key="2">
    <source>
        <dbReference type="ARBA" id="ARBA00008926"/>
    </source>
</evidence>
<dbReference type="Proteomes" id="UP000006727">
    <property type="component" value="Chromosome 26"/>
</dbReference>
<dbReference type="GO" id="GO:0044614">
    <property type="term" value="C:nuclear pore cytoplasmic filaments"/>
    <property type="evidence" value="ECO:0000318"/>
    <property type="project" value="GO_Central"/>
</dbReference>
<feature type="domain" description="Peptidase S59" evidence="13">
    <location>
        <begin position="843"/>
        <end position="985"/>
    </location>
</feature>
<feature type="compositionally biased region" description="Polar residues" evidence="12">
    <location>
        <begin position="556"/>
        <end position="576"/>
    </location>
</feature>
<feature type="region of interest" description="Disordered" evidence="12">
    <location>
        <begin position="660"/>
        <end position="694"/>
    </location>
</feature>
<evidence type="ECO:0000259" key="13">
    <source>
        <dbReference type="PROSITE" id="PS51434"/>
    </source>
</evidence>
<dbReference type="Gramene" id="Pp3c26_7720V3.1">
    <property type="protein sequence ID" value="Pp3c26_7720V3.1"/>
    <property type="gene ID" value="Pp3c26_7720"/>
</dbReference>
<dbReference type="InterPro" id="IPR021967">
    <property type="entry name" value="Nup98_C"/>
</dbReference>
<evidence type="ECO:0000256" key="11">
    <source>
        <dbReference type="ARBA" id="ARBA00082956"/>
    </source>
</evidence>
<comment type="similarity">
    <text evidence="2">Belongs to the nucleoporin GLFG family.</text>
</comment>
<feature type="region of interest" description="Disordered" evidence="12">
    <location>
        <begin position="708"/>
        <end position="728"/>
    </location>
</feature>
<dbReference type="GO" id="GO:0051028">
    <property type="term" value="P:mRNA transport"/>
    <property type="evidence" value="ECO:0007669"/>
    <property type="project" value="UniProtKB-KW"/>
</dbReference>
<feature type="region of interest" description="Disordered" evidence="12">
    <location>
        <begin position="398"/>
        <end position="417"/>
    </location>
</feature>
<dbReference type="RefSeq" id="XP_024366732.1">
    <property type="nucleotide sequence ID" value="XM_024510964.2"/>
</dbReference>
<feature type="compositionally biased region" description="Low complexity" evidence="12">
    <location>
        <begin position="1"/>
        <end position="27"/>
    </location>
</feature>
<protein>
    <recommendedName>
        <fullName evidence="11">Nucleoporin autopeptidase</fullName>
    </recommendedName>
</protein>
<dbReference type="PaxDb" id="3218-PP1S217_88V6.1"/>
<evidence type="ECO:0000313" key="16">
    <source>
        <dbReference type="Proteomes" id="UP000006727"/>
    </source>
</evidence>
<keyword evidence="3" id="KW-0813">Transport</keyword>
<accession>A0A2K1IC71</accession>
<evidence type="ECO:0000313" key="14">
    <source>
        <dbReference type="EMBL" id="PNR26883.1"/>
    </source>
</evidence>
<dbReference type="InterPro" id="IPR037665">
    <property type="entry name" value="Nucleoporin_S59-like"/>
</dbReference>
<comment type="subcellular location">
    <subcellularLocation>
        <location evidence="1">Nucleus</location>
        <location evidence="1">Nuclear pore complex</location>
    </subcellularLocation>
</comment>
<feature type="compositionally biased region" description="Polar residues" evidence="12">
    <location>
        <begin position="106"/>
        <end position="132"/>
    </location>
</feature>
<keyword evidence="7" id="KW-0811">Translocation</keyword>
<dbReference type="EnsemblPlants" id="Pp3c26_7720V3.1">
    <property type="protein sequence ID" value="Pp3c26_7720V3.1"/>
    <property type="gene ID" value="Pp3c26_7720"/>
</dbReference>
<keyword evidence="4" id="KW-0068">Autocatalytic cleavage</keyword>
<dbReference type="GO" id="GO:0006606">
    <property type="term" value="P:protein import into nucleus"/>
    <property type="evidence" value="ECO:0000318"/>
    <property type="project" value="GO_Central"/>
</dbReference>
<evidence type="ECO:0000256" key="7">
    <source>
        <dbReference type="ARBA" id="ARBA00023010"/>
    </source>
</evidence>
<feature type="region of interest" description="Disordered" evidence="12">
    <location>
        <begin position="287"/>
        <end position="323"/>
    </location>
</feature>
<comment type="subunit">
    <text evidence="10">Part of the nuclear pore complex (NPC). The NPC has an eight-fold symmetrical structure comprising a central transport channel and two rings, the cytoplasmic and nuclear rings, to which eight filaments are attached. The cytoplasmic filaments have loose ends, while the nuclear filaments are joined in a distal ring, forming a nuclear basket. NPCs are highly dynamic in configuration and composition, and can be devided in 3 subcomplexes, the NUP62 subcomplex, the NUP107-160 subcomplex and the NUP93 subcomplex, containing approximately 30 different nucleoporin proteins.</text>
</comment>
<keyword evidence="6" id="KW-0653">Protein transport</keyword>
<dbReference type="EnsemblPlants" id="Pp3c26_7720V3.2">
    <property type="protein sequence ID" value="Pp3c26_7720V3.2"/>
    <property type="gene ID" value="Pp3c26_7720"/>
</dbReference>
<feature type="region of interest" description="Disordered" evidence="12">
    <location>
        <begin position="757"/>
        <end position="811"/>
    </location>
</feature>
<organism evidence="14">
    <name type="scientific">Physcomitrium patens</name>
    <name type="common">Spreading-leaved earth moss</name>
    <name type="synonym">Physcomitrella patens</name>
    <dbReference type="NCBI Taxonomy" id="3218"/>
    <lineage>
        <taxon>Eukaryota</taxon>
        <taxon>Viridiplantae</taxon>
        <taxon>Streptophyta</taxon>
        <taxon>Embryophyta</taxon>
        <taxon>Bryophyta</taxon>
        <taxon>Bryophytina</taxon>
        <taxon>Bryopsida</taxon>
        <taxon>Funariidae</taxon>
        <taxon>Funariales</taxon>
        <taxon>Funariaceae</taxon>
        <taxon>Physcomitrium</taxon>
    </lineage>
</organism>
<dbReference type="FunFam" id="1.10.10.2360:FF:000001">
    <property type="entry name" value="Nuclear pore complex protein Nup98-Nup96"/>
    <property type="match status" value="1"/>
</dbReference>
<gene>
    <name evidence="15" type="primary">LOC112278008</name>
    <name evidence="14" type="ORF">PHYPA_030364</name>
</gene>
<dbReference type="Pfam" id="PF12110">
    <property type="entry name" value="Nup96"/>
    <property type="match status" value="1"/>
</dbReference>
<feature type="region of interest" description="Disordered" evidence="12">
    <location>
        <begin position="343"/>
        <end position="372"/>
    </location>
</feature>
<dbReference type="OrthoDB" id="3797628at2759"/>
<proteinExistence type="inferred from homology"/>
<dbReference type="Gramene" id="Pp3c26_7720V3.2">
    <property type="protein sequence ID" value="Pp3c26_7720V3.2"/>
    <property type="gene ID" value="Pp3c26_7720"/>
</dbReference>
<reference evidence="14 16" key="1">
    <citation type="journal article" date="2008" name="Science">
        <title>The Physcomitrella genome reveals evolutionary insights into the conquest of land by plants.</title>
        <authorList>
            <person name="Rensing S."/>
            <person name="Lang D."/>
            <person name="Zimmer A."/>
            <person name="Terry A."/>
            <person name="Salamov A."/>
            <person name="Shapiro H."/>
            <person name="Nishiyama T."/>
            <person name="Perroud P.-F."/>
            <person name="Lindquist E."/>
            <person name="Kamisugi Y."/>
            <person name="Tanahashi T."/>
            <person name="Sakakibara K."/>
            <person name="Fujita T."/>
            <person name="Oishi K."/>
            <person name="Shin-I T."/>
            <person name="Kuroki Y."/>
            <person name="Toyoda A."/>
            <person name="Suzuki Y."/>
            <person name="Hashimoto A."/>
            <person name="Yamaguchi K."/>
            <person name="Sugano A."/>
            <person name="Kohara Y."/>
            <person name="Fujiyama A."/>
            <person name="Anterola A."/>
            <person name="Aoki S."/>
            <person name="Ashton N."/>
            <person name="Barbazuk W.B."/>
            <person name="Barker E."/>
            <person name="Bennetzen J."/>
            <person name="Bezanilla M."/>
            <person name="Blankenship R."/>
            <person name="Cho S.H."/>
            <person name="Dutcher S."/>
            <person name="Estelle M."/>
            <person name="Fawcett J.A."/>
            <person name="Gundlach H."/>
            <person name="Hanada K."/>
            <person name="Heyl A."/>
            <person name="Hicks K.A."/>
            <person name="Hugh J."/>
            <person name="Lohr M."/>
            <person name="Mayer K."/>
            <person name="Melkozernov A."/>
            <person name="Murata T."/>
            <person name="Nelson D."/>
            <person name="Pils B."/>
            <person name="Prigge M."/>
            <person name="Reiss B."/>
            <person name="Renner T."/>
            <person name="Rombauts S."/>
            <person name="Rushton P."/>
            <person name="Sanderfoot A."/>
            <person name="Schween G."/>
            <person name="Shiu S.-H."/>
            <person name="Stueber K."/>
            <person name="Theodoulou F.L."/>
            <person name="Tu H."/>
            <person name="Van de Peer Y."/>
            <person name="Verrier P.J."/>
            <person name="Waters E."/>
            <person name="Wood A."/>
            <person name="Yang L."/>
            <person name="Cove D."/>
            <person name="Cuming A."/>
            <person name="Hasebe M."/>
            <person name="Lucas S."/>
            <person name="Mishler D.B."/>
            <person name="Reski R."/>
            <person name="Grigoriev I."/>
            <person name="Quatrano R.S."/>
            <person name="Boore J.L."/>
        </authorList>
    </citation>
    <scope>NUCLEOTIDE SEQUENCE [LARGE SCALE GENOMIC DNA]</scope>
    <source>
        <strain evidence="15 16">cv. Gransden 2004</strain>
    </source>
</reference>
<feature type="region of interest" description="Disordered" evidence="12">
    <location>
        <begin position="556"/>
        <end position="586"/>
    </location>
</feature>
<reference evidence="14 16" key="2">
    <citation type="journal article" date="2018" name="Plant J.">
        <title>The Physcomitrella patens chromosome-scale assembly reveals moss genome structure and evolution.</title>
        <authorList>
            <person name="Lang D."/>
            <person name="Ullrich K.K."/>
            <person name="Murat F."/>
            <person name="Fuchs J."/>
            <person name="Jenkins J."/>
            <person name="Haas F.B."/>
            <person name="Piednoel M."/>
            <person name="Gundlach H."/>
            <person name="Van Bel M."/>
            <person name="Meyberg R."/>
            <person name="Vives C."/>
            <person name="Morata J."/>
            <person name="Symeonidi A."/>
            <person name="Hiss M."/>
            <person name="Muchero W."/>
            <person name="Kamisugi Y."/>
            <person name="Saleh O."/>
            <person name="Blanc G."/>
            <person name="Decker E.L."/>
            <person name="van Gessel N."/>
            <person name="Grimwood J."/>
            <person name="Hayes R.D."/>
            <person name="Graham S.W."/>
            <person name="Gunter L.E."/>
            <person name="McDaniel S.F."/>
            <person name="Hoernstein S.N.W."/>
            <person name="Larsson A."/>
            <person name="Li F.W."/>
            <person name="Perroud P.F."/>
            <person name="Phillips J."/>
            <person name="Ranjan P."/>
            <person name="Rokshar D.S."/>
            <person name="Rothfels C.J."/>
            <person name="Schneider L."/>
            <person name="Shu S."/>
            <person name="Stevenson D.W."/>
            <person name="Thummler F."/>
            <person name="Tillich M."/>
            <person name="Villarreal Aguilar J.C."/>
            <person name="Widiez T."/>
            <person name="Wong G.K."/>
            <person name="Wymore A."/>
            <person name="Zhang Y."/>
            <person name="Zimmer A.D."/>
            <person name="Quatrano R.S."/>
            <person name="Mayer K.F.X."/>
            <person name="Goodstein D."/>
            <person name="Casacuberta J.M."/>
            <person name="Vandepoele K."/>
            <person name="Reski R."/>
            <person name="Cuming A.C."/>
            <person name="Tuskan G.A."/>
            <person name="Maumus F."/>
            <person name="Salse J."/>
            <person name="Schmutz J."/>
            <person name="Rensing S.A."/>
        </authorList>
    </citation>
    <scope>NUCLEOTIDE SEQUENCE [LARGE SCALE GENOMIC DNA]</scope>
    <source>
        <strain evidence="15 16">cv. Gransden 2004</strain>
    </source>
</reference>
<dbReference type="InterPro" id="IPR007230">
    <property type="entry name" value="Nup98_auto-Pept-S59_dom"/>
</dbReference>
<keyword evidence="9" id="KW-0539">Nucleus</keyword>
<dbReference type="EMBL" id="ABEU02000026">
    <property type="protein sequence ID" value="PNR26883.1"/>
    <property type="molecule type" value="Genomic_DNA"/>
</dbReference>
<feature type="compositionally biased region" description="Low complexity" evidence="12">
    <location>
        <begin position="314"/>
        <end position="323"/>
    </location>
</feature>
<dbReference type="GO" id="GO:0003723">
    <property type="term" value="F:RNA binding"/>
    <property type="evidence" value="ECO:0000318"/>
    <property type="project" value="GO_Central"/>
</dbReference>
<dbReference type="Pfam" id="PF21240">
    <property type="entry name" value="Nup98_GLEBS"/>
    <property type="match status" value="1"/>
</dbReference>
<feature type="compositionally biased region" description="Polar residues" evidence="12">
    <location>
        <begin position="31"/>
        <end position="40"/>
    </location>
</feature>
<evidence type="ECO:0000313" key="15">
    <source>
        <dbReference type="EnsemblPlants" id="Pp3c26_7720V3.1"/>
    </source>
</evidence>
<evidence type="ECO:0000256" key="3">
    <source>
        <dbReference type="ARBA" id="ARBA00022448"/>
    </source>
</evidence>
<dbReference type="InterPro" id="IPR036903">
    <property type="entry name" value="Nup98_auto-Pept-S59_dom_sf"/>
</dbReference>
<dbReference type="GeneID" id="112278008"/>
<dbReference type="GO" id="GO:0006405">
    <property type="term" value="P:RNA export from nucleus"/>
    <property type="evidence" value="ECO:0000318"/>
    <property type="project" value="GO_Central"/>
</dbReference>
<dbReference type="GO" id="GO:0008139">
    <property type="term" value="F:nuclear localization sequence binding"/>
    <property type="evidence" value="ECO:0000318"/>
    <property type="project" value="GO_Central"/>
</dbReference>
<dbReference type="FunFam" id="3.30.1610.10:FF:000002">
    <property type="entry name" value="nuclear pore complex protein NUP98A"/>
    <property type="match status" value="1"/>
</dbReference>
<dbReference type="PANTHER" id="PTHR23198">
    <property type="entry name" value="NUCLEOPORIN"/>
    <property type="match status" value="1"/>
</dbReference>
<dbReference type="GO" id="GO:0034398">
    <property type="term" value="P:telomere tethering at nuclear periphery"/>
    <property type="evidence" value="ECO:0000318"/>
    <property type="project" value="GO_Central"/>
</dbReference>
<feature type="region of interest" description="Disordered" evidence="12">
    <location>
        <begin position="1"/>
        <end position="60"/>
    </location>
</feature>
<keyword evidence="8" id="KW-0906">Nuclear pore complex</keyword>
<evidence type="ECO:0000256" key="6">
    <source>
        <dbReference type="ARBA" id="ARBA00022927"/>
    </source>
</evidence>
<dbReference type="KEGG" id="ppp:112278008"/>
<feature type="compositionally biased region" description="Basic residues" evidence="12">
    <location>
        <begin position="660"/>
        <end position="672"/>
    </location>
</feature>
<dbReference type="Pfam" id="PF04096">
    <property type="entry name" value="Nucleoporin2"/>
    <property type="match status" value="1"/>
</dbReference>